<organism evidence="2 3">
    <name type="scientific">Pseudomonas putida</name>
    <name type="common">Arthrobacter siderocapsulatus</name>
    <dbReference type="NCBI Taxonomy" id="303"/>
    <lineage>
        <taxon>Bacteria</taxon>
        <taxon>Pseudomonadati</taxon>
        <taxon>Pseudomonadota</taxon>
        <taxon>Gammaproteobacteria</taxon>
        <taxon>Pseudomonadales</taxon>
        <taxon>Pseudomonadaceae</taxon>
        <taxon>Pseudomonas</taxon>
    </lineage>
</organism>
<dbReference type="EMBL" id="NFSB01000084">
    <property type="protein sequence ID" value="OUM28274.1"/>
    <property type="molecule type" value="Genomic_DNA"/>
</dbReference>
<dbReference type="Pfam" id="PF23840">
    <property type="entry name" value="Phage_tail_terminator"/>
    <property type="match status" value="1"/>
</dbReference>
<feature type="region of interest" description="Disordered" evidence="1">
    <location>
        <begin position="163"/>
        <end position="197"/>
    </location>
</feature>
<dbReference type="InterPro" id="IPR056912">
    <property type="entry name" value="Phage_JBD30_tail_term-like"/>
</dbReference>
<proteinExistence type="predicted"/>
<protein>
    <recommendedName>
        <fullName evidence="4">Phage protein</fullName>
    </recommendedName>
</protein>
<evidence type="ECO:0008006" key="4">
    <source>
        <dbReference type="Google" id="ProtNLM"/>
    </source>
</evidence>
<dbReference type="RefSeq" id="WP_086977691.1">
    <property type="nucleotide sequence ID" value="NZ_NFSB01000084.1"/>
</dbReference>
<gene>
    <name evidence="2" type="ORF">B8W72_20660</name>
</gene>
<evidence type="ECO:0000313" key="3">
    <source>
        <dbReference type="Proteomes" id="UP000196082"/>
    </source>
</evidence>
<sequence>MKISPIIAHLREYCPSLADRISGGIDLDAVSSSTLLKNPSAYVIAVDDKAGENKAQNAIAQDIEDRFEVVFAIDTRDERGQQAADLLHDFRKELWRALVGWRPGDEYDPIVYDGGGLVLINRARVVYRFSFSAGFQLGRNRRGEPPETWHEYELDGLPPLKGIDFSWDSLDPKDPHHTSPGPDGRVEVRFSTELPQG</sequence>
<name>A0A1Y3KT43_PSEPU</name>
<dbReference type="AlphaFoldDB" id="A0A1Y3KT43"/>
<dbReference type="Proteomes" id="UP000196082">
    <property type="component" value="Unassembled WGS sequence"/>
</dbReference>
<accession>A0A1Y3KT43</accession>
<comment type="caution">
    <text evidence="2">The sequence shown here is derived from an EMBL/GenBank/DDBJ whole genome shotgun (WGS) entry which is preliminary data.</text>
</comment>
<reference evidence="2 3" key="1">
    <citation type="submission" date="2017-05" db="EMBL/GenBank/DDBJ databases">
        <title>Whole genome sequence of Pseudomonas putida isolate 1312 commercialized as a biostimulant.</title>
        <authorList>
            <person name="Crovadore J."/>
            <person name="Blanc P."/>
            <person name="Chablais R."/>
            <person name="Cochard B."/>
            <person name="Grizard D."/>
            <person name="Lefort F."/>
        </authorList>
    </citation>
    <scope>NUCLEOTIDE SEQUENCE [LARGE SCALE GENOMIC DNA]</scope>
    <source>
        <strain evidence="2 3">1312</strain>
    </source>
</reference>
<evidence type="ECO:0000313" key="2">
    <source>
        <dbReference type="EMBL" id="OUM28274.1"/>
    </source>
</evidence>
<evidence type="ECO:0000256" key="1">
    <source>
        <dbReference type="SAM" id="MobiDB-lite"/>
    </source>
</evidence>